<feature type="region of interest" description="Disordered" evidence="9">
    <location>
        <begin position="31"/>
        <end position="62"/>
    </location>
</feature>
<keyword evidence="6" id="KW-0521">NADP</keyword>
<dbReference type="PROSITE" id="PS51384">
    <property type="entry name" value="FAD_FR"/>
    <property type="match status" value="1"/>
</dbReference>
<dbReference type="PROSITE" id="PS50902">
    <property type="entry name" value="FLAVODOXIN_LIKE"/>
    <property type="match status" value="1"/>
</dbReference>
<dbReference type="InterPro" id="IPR001709">
    <property type="entry name" value="Flavoprot_Pyr_Nucl_cyt_Rdtase"/>
</dbReference>
<feature type="domain" description="Flavodoxin-like" evidence="10">
    <location>
        <begin position="80"/>
        <end position="245"/>
    </location>
</feature>
<dbReference type="SUPFAM" id="SSF63380">
    <property type="entry name" value="Riboflavin synthase domain-like"/>
    <property type="match status" value="1"/>
</dbReference>
<dbReference type="PRINTS" id="PR00369">
    <property type="entry name" value="FLAVODOXIN"/>
</dbReference>
<gene>
    <name evidence="12" type="ORF">BCR33DRAFT_846730</name>
</gene>
<accession>A0A1Y2CVU3</accession>
<evidence type="ECO:0000256" key="8">
    <source>
        <dbReference type="ARBA" id="ARBA00023797"/>
    </source>
</evidence>
<dbReference type="STRING" id="329046.A0A1Y2CVU3"/>
<dbReference type="EMBL" id="MCGO01000006">
    <property type="protein sequence ID" value="ORY51097.1"/>
    <property type="molecule type" value="Genomic_DNA"/>
</dbReference>
<dbReference type="InterPro" id="IPR008254">
    <property type="entry name" value="Flavodoxin/NO_synth"/>
</dbReference>
<dbReference type="InterPro" id="IPR029039">
    <property type="entry name" value="Flavoprotein-like_sf"/>
</dbReference>
<keyword evidence="4" id="KW-0288">FMN</keyword>
<dbReference type="Gene3D" id="3.40.50.80">
    <property type="entry name" value="Nucleotide-binding domain of ferredoxin-NADP reductase (FNR) module"/>
    <property type="match status" value="1"/>
</dbReference>
<evidence type="ECO:0000313" key="13">
    <source>
        <dbReference type="Proteomes" id="UP000193642"/>
    </source>
</evidence>
<dbReference type="Proteomes" id="UP000193642">
    <property type="component" value="Unassembled WGS sequence"/>
</dbReference>
<dbReference type="InterPro" id="IPR003097">
    <property type="entry name" value="CysJ-like_FAD-binding"/>
</dbReference>
<dbReference type="InterPro" id="IPR017927">
    <property type="entry name" value="FAD-bd_FR_type"/>
</dbReference>
<keyword evidence="13" id="KW-1185">Reference proteome</keyword>
<dbReference type="Gene3D" id="2.40.30.10">
    <property type="entry name" value="Translation factors"/>
    <property type="match status" value="1"/>
</dbReference>
<evidence type="ECO:0000256" key="6">
    <source>
        <dbReference type="ARBA" id="ARBA00022857"/>
    </source>
</evidence>
<keyword evidence="3" id="KW-0285">Flavoprotein</keyword>
<dbReference type="GO" id="GO:0003958">
    <property type="term" value="F:NADPH-hemoprotein reductase activity"/>
    <property type="evidence" value="ECO:0007669"/>
    <property type="project" value="UniProtKB-EC"/>
</dbReference>
<dbReference type="SUPFAM" id="SSF52218">
    <property type="entry name" value="Flavoproteins"/>
    <property type="match status" value="1"/>
</dbReference>
<feature type="region of interest" description="Disordered" evidence="9">
    <location>
        <begin position="288"/>
        <end position="307"/>
    </location>
</feature>
<evidence type="ECO:0000259" key="11">
    <source>
        <dbReference type="PROSITE" id="PS51384"/>
    </source>
</evidence>
<keyword evidence="7" id="KW-0560">Oxidoreductase</keyword>
<dbReference type="OrthoDB" id="1856718at2759"/>
<dbReference type="PANTHER" id="PTHR19384">
    <property type="entry name" value="NITRIC OXIDE SYNTHASE-RELATED"/>
    <property type="match status" value="1"/>
</dbReference>
<dbReference type="Pfam" id="PF00175">
    <property type="entry name" value="NAD_binding_1"/>
    <property type="match status" value="1"/>
</dbReference>
<dbReference type="GO" id="GO:0050660">
    <property type="term" value="F:flavin adenine dinucleotide binding"/>
    <property type="evidence" value="ECO:0007669"/>
    <property type="project" value="TreeGrafter"/>
</dbReference>
<sequence length="771" mass="85036">MGESAFDTSDIIIVAVVTVATGLFLWWRSSSGSASDANSNKGTQPASRDELSAKEGTFSGRQSKKTITGTLETLQTEHKLLLFYGSQTGTAEDLATRTANEVYANFGVESAVCDLEDFDFSDLLTFSAETDAKVVIGFFLATYGEGEPTDNAADFYEWFMDGRGKGEDDDIEDIGDDIQNEKQGTGINYLVFGLGNKTYEHYQSMGRRVARRFEAIGAKRIGPLGEGDDDGSMEDDYLAWKPKALEALSAFYGVKDMGGKANRGIPHVPLFNLSAESSLPDKSVFHGELSGDHKPRRFKDGPGGDDKRQFVEVSAKKRILYDAKNPLFSRVIASRNLFSETYDEIKVSSTDIVPSPPKHFTATGSSIKVLRHCIHMEFDLSNTGLRYESGDHVGIYGANSVEHVTALAQALGLSTGALDEMPFPNPCSVRTAFTHYLAITSPIKQHQLELMAKYATSEVEKEVIYSLVDDRTLYIEKIETPQKNLAEILKDFPSVKLPLQVVLGELLHPIVVRYYSISSSSKKEPQTVSITAVAVRYALPQKSLMQNDSAPAHISYKEGLVTSYVNRLHEGTSGLPTPSADAEGVYSSPALPTHVPIFIRTSSFRLPRDCAAPIIMIGPGTGVAPFRAFLHERVHIAAAGTSKKPVGSTWLFYGCRRTEEDHLYKDEIGTLLNTVESWKSSTDETEKAKAFDLRVMNAFSRVPGQPKVYVQDLVSKMGKEVYDVLDKQRGYSDVSVLLHKLGQEYGGRSEEEAKKWVKNLKTTGKYHEDVW</sequence>
<protein>
    <recommendedName>
        <fullName evidence="8">NADPH--hemoprotein reductase</fullName>
        <ecNumber evidence="8">1.6.2.4</ecNumber>
    </recommendedName>
</protein>
<evidence type="ECO:0000256" key="5">
    <source>
        <dbReference type="ARBA" id="ARBA00022827"/>
    </source>
</evidence>
<dbReference type="Gene3D" id="3.40.50.360">
    <property type="match status" value="1"/>
</dbReference>
<evidence type="ECO:0000313" key="12">
    <source>
        <dbReference type="EMBL" id="ORY51097.1"/>
    </source>
</evidence>
<reference evidence="12 13" key="1">
    <citation type="submission" date="2016-07" db="EMBL/GenBank/DDBJ databases">
        <title>Pervasive Adenine N6-methylation of Active Genes in Fungi.</title>
        <authorList>
            <consortium name="DOE Joint Genome Institute"/>
            <person name="Mondo S.J."/>
            <person name="Dannebaum R.O."/>
            <person name="Kuo R.C."/>
            <person name="Labutti K."/>
            <person name="Haridas S."/>
            <person name="Kuo A."/>
            <person name="Salamov A."/>
            <person name="Ahrendt S.R."/>
            <person name="Lipzen A."/>
            <person name="Sullivan W."/>
            <person name="Andreopoulos W.B."/>
            <person name="Clum A."/>
            <person name="Lindquist E."/>
            <person name="Daum C."/>
            <person name="Ramamoorthy G.K."/>
            <person name="Gryganskyi A."/>
            <person name="Culley D."/>
            <person name="Magnuson J.K."/>
            <person name="James T.Y."/>
            <person name="O'Malley M.A."/>
            <person name="Stajich J.E."/>
            <person name="Spatafora J.W."/>
            <person name="Visel A."/>
            <person name="Grigoriev I.V."/>
        </authorList>
    </citation>
    <scope>NUCLEOTIDE SEQUENCE [LARGE SCALE GENOMIC DNA]</scope>
    <source>
        <strain evidence="12 13">JEL800</strain>
    </source>
</reference>
<dbReference type="AlphaFoldDB" id="A0A1Y2CVU3"/>
<evidence type="ECO:0000256" key="4">
    <source>
        <dbReference type="ARBA" id="ARBA00022643"/>
    </source>
</evidence>
<dbReference type="SUPFAM" id="SSF52343">
    <property type="entry name" value="Ferredoxin reductase-like, C-terminal NADP-linked domain"/>
    <property type="match status" value="1"/>
</dbReference>
<dbReference type="InterPro" id="IPR017938">
    <property type="entry name" value="Riboflavin_synthase-like_b-brl"/>
</dbReference>
<dbReference type="InterPro" id="IPR039261">
    <property type="entry name" value="FNR_nucleotide-bd"/>
</dbReference>
<dbReference type="EC" id="1.6.2.4" evidence="8"/>
<dbReference type="InterPro" id="IPR001094">
    <property type="entry name" value="Flavdoxin-like"/>
</dbReference>
<evidence type="ECO:0000259" key="10">
    <source>
        <dbReference type="PROSITE" id="PS50902"/>
    </source>
</evidence>
<comment type="cofactor">
    <cofactor evidence="1">
        <name>FMN</name>
        <dbReference type="ChEBI" id="CHEBI:58210"/>
    </cofactor>
</comment>
<evidence type="ECO:0000256" key="2">
    <source>
        <dbReference type="ARBA" id="ARBA00001974"/>
    </source>
</evidence>
<comment type="caution">
    <text evidence="12">The sequence shown here is derived from an EMBL/GenBank/DDBJ whole genome shotgun (WGS) entry which is preliminary data.</text>
</comment>
<name>A0A1Y2CVU3_9FUNG</name>
<dbReference type="Gene3D" id="1.20.990.10">
    <property type="entry name" value="NADPH-cytochrome p450 Reductase, Chain A, domain 3"/>
    <property type="match status" value="1"/>
</dbReference>
<feature type="domain" description="FAD-binding FR-type" evidence="11">
    <location>
        <begin position="324"/>
        <end position="592"/>
    </location>
</feature>
<evidence type="ECO:0000256" key="3">
    <source>
        <dbReference type="ARBA" id="ARBA00022630"/>
    </source>
</evidence>
<dbReference type="PRINTS" id="PR00371">
    <property type="entry name" value="FPNCR"/>
</dbReference>
<organism evidence="12 13">
    <name type="scientific">Rhizoclosmatium globosum</name>
    <dbReference type="NCBI Taxonomy" id="329046"/>
    <lineage>
        <taxon>Eukaryota</taxon>
        <taxon>Fungi</taxon>
        <taxon>Fungi incertae sedis</taxon>
        <taxon>Chytridiomycota</taxon>
        <taxon>Chytridiomycota incertae sedis</taxon>
        <taxon>Chytridiomycetes</taxon>
        <taxon>Chytridiales</taxon>
        <taxon>Chytriomycetaceae</taxon>
        <taxon>Rhizoclosmatium</taxon>
    </lineage>
</organism>
<dbReference type="PANTHER" id="PTHR19384:SF17">
    <property type="entry name" value="NADPH--CYTOCHROME P450 REDUCTASE"/>
    <property type="match status" value="1"/>
</dbReference>
<dbReference type="InterPro" id="IPR023173">
    <property type="entry name" value="NADPH_Cyt_P450_Rdtase_alpha"/>
</dbReference>
<feature type="compositionally biased region" description="Low complexity" evidence="9">
    <location>
        <begin position="31"/>
        <end position="40"/>
    </location>
</feature>
<comment type="cofactor">
    <cofactor evidence="2">
        <name>FAD</name>
        <dbReference type="ChEBI" id="CHEBI:57692"/>
    </cofactor>
</comment>
<keyword evidence="5" id="KW-0274">FAD</keyword>
<evidence type="ECO:0000256" key="7">
    <source>
        <dbReference type="ARBA" id="ARBA00023002"/>
    </source>
</evidence>
<dbReference type="GO" id="GO:0005829">
    <property type="term" value="C:cytosol"/>
    <property type="evidence" value="ECO:0007669"/>
    <property type="project" value="TreeGrafter"/>
</dbReference>
<dbReference type="Pfam" id="PF00258">
    <property type="entry name" value="Flavodoxin_1"/>
    <property type="match status" value="1"/>
</dbReference>
<dbReference type="GO" id="GO:0010181">
    <property type="term" value="F:FMN binding"/>
    <property type="evidence" value="ECO:0007669"/>
    <property type="project" value="InterPro"/>
</dbReference>
<proteinExistence type="predicted"/>
<evidence type="ECO:0000256" key="1">
    <source>
        <dbReference type="ARBA" id="ARBA00001917"/>
    </source>
</evidence>
<evidence type="ECO:0000256" key="9">
    <source>
        <dbReference type="SAM" id="MobiDB-lite"/>
    </source>
</evidence>
<dbReference type="InterPro" id="IPR001433">
    <property type="entry name" value="OxRdtase_FAD/NAD-bd"/>
</dbReference>
<dbReference type="Pfam" id="PF00667">
    <property type="entry name" value="FAD_binding_1"/>
    <property type="match status" value="1"/>
</dbReference>